<dbReference type="Proteomes" id="UP000036403">
    <property type="component" value="Unassembled WGS sequence"/>
</dbReference>
<keyword evidence="3" id="KW-1185">Reference proteome</keyword>
<evidence type="ECO:0000313" key="2">
    <source>
        <dbReference type="EMBL" id="KMQ91111.1"/>
    </source>
</evidence>
<evidence type="ECO:0000313" key="3">
    <source>
        <dbReference type="Proteomes" id="UP000036403"/>
    </source>
</evidence>
<organism evidence="2 3">
    <name type="scientific">Lasius niger</name>
    <name type="common">Black garden ant</name>
    <dbReference type="NCBI Taxonomy" id="67767"/>
    <lineage>
        <taxon>Eukaryota</taxon>
        <taxon>Metazoa</taxon>
        <taxon>Ecdysozoa</taxon>
        <taxon>Arthropoda</taxon>
        <taxon>Hexapoda</taxon>
        <taxon>Insecta</taxon>
        <taxon>Pterygota</taxon>
        <taxon>Neoptera</taxon>
        <taxon>Endopterygota</taxon>
        <taxon>Hymenoptera</taxon>
        <taxon>Apocrita</taxon>
        <taxon>Aculeata</taxon>
        <taxon>Formicoidea</taxon>
        <taxon>Formicidae</taxon>
        <taxon>Formicinae</taxon>
        <taxon>Lasius</taxon>
        <taxon>Lasius</taxon>
    </lineage>
</organism>
<feature type="region of interest" description="Disordered" evidence="1">
    <location>
        <begin position="1"/>
        <end position="79"/>
    </location>
</feature>
<accession>A0A0J7KLL6</accession>
<dbReference type="PaxDb" id="67767-A0A0J7KLL6"/>
<dbReference type="EMBL" id="LBMM01005898">
    <property type="protein sequence ID" value="KMQ91111.1"/>
    <property type="molecule type" value="Genomic_DNA"/>
</dbReference>
<feature type="compositionally biased region" description="Basic and acidic residues" evidence="1">
    <location>
        <begin position="1"/>
        <end position="12"/>
    </location>
</feature>
<proteinExistence type="predicted"/>
<sequence>MERTRRRGEASRSRGRSPRTKNRSYTTMMKDKKKEDLLSPQGKSRSLSDRRENSTVPGVLPSSSDVGPAFSLPTGEERKSDIVVEEVEREEEELLEMATVDCLTFS</sequence>
<name>A0A0J7KLL6_LASNI</name>
<comment type="caution">
    <text evidence="2">The sequence shown here is derived from an EMBL/GenBank/DDBJ whole genome shotgun (WGS) entry which is preliminary data.</text>
</comment>
<protein>
    <submittedName>
        <fullName evidence="2">Uncharacterized protein</fullName>
    </submittedName>
</protein>
<feature type="compositionally biased region" description="Basic residues" evidence="1">
    <location>
        <begin position="13"/>
        <end position="22"/>
    </location>
</feature>
<dbReference type="AlphaFoldDB" id="A0A0J7KLL6"/>
<reference evidence="2 3" key="1">
    <citation type="submission" date="2015-04" db="EMBL/GenBank/DDBJ databases">
        <title>Lasius niger genome sequencing.</title>
        <authorList>
            <person name="Konorov E.A."/>
            <person name="Nikitin M.A."/>
            <person name="Kirill M.V."/>
            <person name="Chang P."/>
        </authorList>
    </citation>
    <scope>NUCLEOTIDE SEQUENCE [LARGE SCALE GENOMIC DNA]</scope>
    <source>
        <tissue evidence="2">Whole</tissue>
    </source>
</reference>
<evidence type="ECO:0000256" key="1">
    <source>
        <dbReference type="SAM" id="MobiDB-lite"/>
    </source>
</evidence>
<gene>
    <name evidence="2" type="ORF">RF55_9060</name>
</gene>